<name>A0A4R1S4K5_HYDET</name>
<accession>A0A4R1S4K5</accession>
<evidence type="ECO:0000313" key="1">
    <source>
        <dbReference type="EMBL" id="TCL74205.1"/>
    </source>
</evidence>
<proteinExistence type="predicted"/>
<gene>
    <name evidence="1" type="ORF">EDC14_1004143</name>
</gene>
<comment type="caution">
    <text evidence="1">The sequence shown here is derived from an EMBL/GenBank/DDBJ whole genome shotgun (WGS) entry which is preliminary data.</text>
</comment>
<keyword evidence="2" id="KW-1185">Reference proteome</keyword>
<organism evidence="1 2">
    <name type="scientific">Hydrogenispora ethanolica</name>
    <dbReference type="NCBI Taxonomy" id="1082276"/>
    <lineage>
        <taxon>Bacteria</taxon>
        <taxon>Bacillati</taxon>
        <taxon>Bacillota</taxon>
        <taxon>Hydrogenispora</taxon>
    </lineage>
</organism>
<dbReference type="Proteomes" id="UP000295008">
    <property type="component" value="Unassembled WGS sequence"/>
</dbReference>
<sequence length="43" mass="4944">MVCPACQHEMKQVEISPRGKPVFACVNPDCKCFIDVKKWGYEK</sequence>
<reference evidence="1 2" key="1">
    <citation type="submission" date="2019-03" db="EMBL/GenBank/DDBJ databases">
        <title>Genomic Encyclopedia of Type Strains, Phase IV (KMG-IV): sequencing the most valuable type-strain genomes for metagenomic binning, comparative biology and taxonomic classification.</title>
        <authorList>
            <person name="Goeker M."/>
        </authorList>
    </citation>
    <scope>NUCLEOTIDE SEQUENCE [LARGE SCALE GENOMIC DNA]</scope>
    <source>
        <strain evidence="1 2">LX-B</strain>
    </source>
</reference>
<dbReference type="AlphaFoldDB" id="A0A4R1S4K5"/>
<protein>
    <submittedName>
        <fullName evidence="1">Uncharacterized protein</fullName>
    </submittedName>
</protein>
<dbReference type="EMBL" id="SLUN01000004">
    <property type="protein sequence ID" value="TCL74205.1"/>
    <property type="molecule type" value="Genomic_DNA"/>
</dbReference>
<evidence type="ECO:0000313" key="2">
    <source>
        <dbReference type="Proteomes" id="UP000295008"/>
    </source>
</evidence>